<name>A0A4S8J0K6_MUSBA</name>
<comment type="caution">
    <text evidence="22">The sequence shown here is derived from an EMBL/GenBank/DDBJ whole genome shotgun (WGS) entry which is preliminary data.</text>
</comment>
<dbReference type="PROSITE" id="PS50222">
    <property type="entry name" value="EF_HAND_2"/>
    <property type="match status" value="1"/>
</dbReference>
<keyword evidence="12" id="KW-0378">Hydrolase</keyword>
<evidence type="ECO:0000256" key="18">
    <source>
        <dbReference type="PROSITE-ProRule" id="PRU00282"/>
    </source>
</evidence>
<dbReference type="EMBL" id="PYDT01000008">
    <property type="protein sequence ID" value="THU54810.1"/>
    <property type="molecule type" value="Genomic_DNA"/>
</dbReference>
<gene>
    <name evidence="22" type="ORF">C4D60_Mb10t29080</name>
</gene>
<dbReference type="SMART" id="SM00054">
    <property type="entry name" value="EFh"/>
    <property type="match status" value="3"/>
</dbReference>
<evidence type="ECO:0000256" key="11">
    <source>
        <dbReference type="ARBA" id="ARBA00022792"/>
    </source>
</evidence>
<feature type="repeat" description="Solcar" evidence="18">
    <location>
        <begin position="246"/>
        <end position="333"/>
    </location>
</feature>
<keyword evidence="17" id="KW-0326">Glycosidase</keyword>
<evidence type="ECO:0000256" key="14">
    <source>
        <dbReference type="ARBA" id="ARBA00022989"/>
    </source>
</evidence>
<keyword evidence="6" id="KW-0813">Transport</keyword>
<dbReference type="InterPro" id="IPR002067">
    <property type="entry name" value="MCP"/>
</dbReference>
<evidence type="ECO:0000256" key="20">
    <source>
        <dbReference type="SAM" id="MobiDB-lite"/>
    </source>
</evidence>
<comment type="similarity">
    <text evidence="3">Belongs to the mitochondrial carrier (TC 2.A.29) family.</text>
</comment>
<dbReference type="InterPro" id="IPR018247">
    <property type="entry name" value="EF_Hand_1_Ca_BS"/>
</dbReference>
<dbReference type="EC" id="3.2.1.39" evidence="5"/>
<sequence>MSGAAKAVEHRIGFPTKMEATAPAADGEQQRRPGGCNPVKKPGPVSMDHVLLALRETKEEREVRIRSLFNFFDAAGVGHLDYAQIEAGLSALRIPTEYKYARDLLKVCDANRDGRVDYQEFRRYMDDKELELYRIFQAIDVEHNGCILPEELWDALIKAGGVAGAASRTATAPLDRLKVVLQVQTTQARIVPAIKDIWRDGHFLGFFRGNGLNVMKVAPESAIKFYTFEMLKDFIVKTKGEEKSDIGASGRLTAGGLAGAVAQTAIYPLDLVKTRLQTYACEGGKVPNLATLTKDIWVHEGPRAFYRGLVPSLLGIIPYAGIDLTAYETLKDMSRTYILKDSEPGPLVQLGCGTISGALGATCVYPLQSRSLSFYLLLLSIHPSIPAAFGSLLSFRRRIVVRVAAGGQESDLWHAPRQSKHPIVATHGILLRNLCCSHRRLLLVLVRLRRPPLPIAKENMRDSRSPLFFWCLVFFSLSHHGPLKVEAFTGTYGINYGRIADNLPPPESVVTLLKLAKIRNVRIYDADHSVLNAFKGSGLELIVAIGNEYLKDISVYEDHAMSWIKENVQPFLPDTHITGIAIGNEVLGGTDEELAGALLGAAENVYNALDRLKLADDIEVSTPHSAAVFANSFPPSSCIFREDVLVYMRPILDFFSKIGSPFYINAYPFLAYKSDPEHIDINYALFRSNAGIHDAKTGLHYDNMFDAQIDAAYTALEAAGYDKMEVRVSETGWASGGDENEAGATVQNARTYNFNLRKRLFKKKGTPRRPKMVVKAYVFALFNEDLKPGPSSEKHYGLFKADGSISYNIGLTGLKPSSASPSLLSLTVSVSWILSNLLLLYGN</sequence>
<dbReference type="Pfam" id="PF00153">
    <property type="entry name" value="Mito_carr"/>
    <property type="match status" value="2"/>
</dbReference>
<evidence type="ECO:0000256" key="1">
    <source>
        <dbReference type="ARBA" id="ARBA00000382"/>
    </source>
</evidence>
<dbReference type="SUPFAM" id="SSF51445">
    <property type="entry name" value="(Trans)glycosidases"/>
    <property type="match status" value="1"/>
</dbReference>
<evidence type="ECO:0000313" key="23">
    <source>
        <dbReference type="Proteomes" id="UP000317650"/>
    </source>
</evidence>
<dbReference type="Gene3D" id="1.50.40.10">
    <property type="entry name" value="Mitochondrial carrier domain"/>
    <property type="match status" value="1"/>
</dbReference>
<evidence type="ECO:0000256" key="7">
    <source>
        <dbReference type="ARBA" id="ARBA00022692"/>
    </source>
</evidence>
<evidence type="ECO:0000256" key="19">
    <source>
        <dbReference type="RuleBase" id="RU004335"/>
    </source>
</evidence>
<dbReference type="FunFam" id="3.20.20.80:FF:000005">
    <property type="entry name" value="Glucan endo-1,3-beta-glucosidase 14"/>
    <property type="match status" value="1"/>
</dbReference>
<evidence type="ECO:0000256" key="16">
    <source>
        <dbReference type="ARBA" id="ARBA00023136"/>
    </source>
</evidence>
<dbReference type="Gene3D" id="1.10.238.10">
    <property type="entry name" value="EF-hand"/>
    <property type="match status" value="1"/>
</dbReference>
<dbReference type="GO" id="GO:0005743">
    <property type="term" value="C:mitochondrial inner membrane"/>
    <property type="evidence" value="ECO:0007669"/>
    <property type="project" value="UniProtKB-SubCell"/>
</dbReference>
<evidence type="ECO:0000256" key="8">
    <source>
        <dbReference type="ARBA" id="ARBA00022723"/>
    </source>
</evidence>
<evidence type="ECO:0000313" key="22">
    <source>
        <dbReference type="EMBL" id="THU54810.1"/>
    </source>
</evidence>
<dbReference type="InterPro" id="IPR011992">
    <property type="entry name" value="EF-hand-dom_pair"/>
</dbReference>
<comment type="similarity">
    <text evidence="4 19">Belongs to the glycosyl hydrolase 17 family.</text>
</comment>
<proteinExistence type="inferred from homology"/>
<dbReference type="PROSITE" id="PS00018">
    <property type="entry name" value="EF_HAND_1"/>
    <property type="match status" value="1"/>
</dbReference>
<dbReference type="PRINTS" id="PR00926">
    <property type="entry name" value="MITOCARRIER"/>
</dbReference>
<dbReference type="GO" id="GO:0005509">
    <property type="term" value="F:calcium ion binding"/>
    <property type="evidence" value="ECO:0007669"/>
    <property type="project" value="InterPro"/>
</dbReference>
<evidence type="ECO:0000256" key="5">
    <source>
        <dbReference type="ARBA" id="ARBA00012780"/>
    </source>
</evidence>
<feature type="repeat" description="Solcar" evidence="18">
    <location>
        <begin position="149"/>
        <end position="234"/>
    </location>
</feature>
<dbReference type="InterPro" id="IPR023395">
    <property type="entry name" value="MCP_dom_sf"/>
</dbReference>
<dbReference type="GO" id="GO:0055085">
    <property type="term" value="P:transmembrane transport"/>
    <property type="evidence" value="ECO:0007669"/>
    <property type="project" value="InterPro"/>
</dbReference>
<keyword evidence="23" id="KW-1185">Reference proteome</keyword>
<evidence type="ECO:0000256" key="15">
    <source>
        <dbReference type="ARBA" id="ARBA00023128"/>
    </source>
</evidence>
<organism evidence="22 23">
    <name type="scientific">Musa balbisiana</name>
    <name type="common">Banana</name>
    <dbReference type="NCBI Taxonomy" id="52838"/>
    <lineage>
        <taxon>Eukaryota</taxon>
        <taxon>Viridiplantae</taxon>
        <taxon>Streptophyta</taxon>
        <taxon>Embryophyta</taxon>
        <taxon>Tracheophyta</taxon>
        <taxon>Spermatophyta</taxon>
        <taxon>Magnoliopsida</taxon>
        <taxon>Liliopsida</taxon>
        <taxon>Zingiberales</taxon>
        <taxon>Musaceae</taxon>
        <taxon>Musa</taxon>
    </lineage>
</organism>
<dbReference type="GO" id="GO:0005975">
    <property type="term" value="P:carbohydrate metabolic process"/>
    <property type="evidence" value="ECO:0007669"/>
    <property type="project" value="InterPro"/>
</dbReference>
<keyword evidence="13" id="KW-0106">Calcium</keyword>
<dbReference type="FunFam" id="1.50.40.10:FF:000067">
    <property type="entry name" value="Mitochondrial substrate carrier family protein"/>
    <property type="match status" value="1"/>
</dbReference>
<dbReference type="InterPro" id="IPR044965">
    <property type="entry name" value="Glyco_hydro_17_plant"/>
</dbReference>
<keyword evidence="9" id="KW-0732">Signal</keyword>
<keyword evidence="10" id="KW-0677">Repeat</keyword>
<dbReference type="STRING" id="52838.A0A4S8J0K6"/>
<dbReference type="PROSITE" id="PS50920">
    <property type="entry name" value="SOLCAR"/>
    <property type="match status" value="2"/>
</dbReference>
<keyword evidence="11" id="KW-0999">Mitochondrion inner membrane</keyword>
<keyword evidence="8" id="KW-0479">Metal-binding</keyword>
<reference evidence="22 23" key="1">
    <citation type="journal article" date="2019" name="Nat. Plants">
        <title>Genome sequencing of Musa balbisiana reveals subgenome evolution and function divergence in polyploid bananas.</title>
        <authorList>
            <person name="Yao X."/>
        </authorList>
    </citation>
    <scope>NUCLEOTIDE SEQUENCE [LARGE SCALE GENOMIC DNA]</scope>
    <source>
        <strain evidence="23">cv. DH-PKW</strain>
        <tissue evidence="22">Leaves</tissue>
    </source>
</reference>
<keyword evidence="16 18" id="KW-0472">Membrane</keyword>
<dbReference type="InterPro" id="IPR002048">
    <property type="entry name" value="EF_hand_dom"/>
</dbReference>
<keyword evidence="7 18" id="KW-0812">Transmembrane</keyword>
<accession>A0A4S8J0K6</accession>
<evidence type="ECO:0000256" key="17">
    <source>
        <dbReference type="ARBA" id="ARBA00023295"/>
    </source>
</evidence>
<dbReference type="Proteomes" id="UP000317650">
    <property type="component" value="Chromosome 10"/>
</dbReference>
<evidence type="ECO:0000256" key="13">
    <source>
        <dbReference type="ARBA" id="ARBA00022837"/>
    </source>
</evidence>
<dbReference type="FunFam" id="1.10.238.10:FF:000456">
    <property type="entry name" value="Calcium-binding mitochondrial carrier protein SCaMC-2 isoform A"/>
    <property type="match status" value="1"/>
</dbReference>
<feature type="region of interest" description="Disordered" evidence="20">
    <location>
        <begin position="16"/>
        <end position="43"/>
    </location>
</feature>
<evidence type="ECO:0000256" key="12">
    <source>
        <dbReference type="ARBA" id="ARBA00022801"/>
    </source>
</evidence>
<keyword evidence="15" id="KW-0496">Mitochondrion</keyword>
<keyword evidence="14" id="KW-1133">Transmembrane helix</keyword>
<dbReference type="InterPro" id="IPR000490">
    <property type="entry name" value="Glyco_hydro_17"/>
</dbReference>
<comment type="subcellular location">
    <subcellularLocation>
        <location evidence="2">Mitochondrion inner membrane</location>
        <topology evidence="2">Multi-pass membrane protein</topology>
    </subcellularLocation>
</comment>
<dbReference type="InterPro" id="IPR018108">
    <property type="entry name" value="MCP_transmembrane"/>
</dbReference>
<dbReference type="AlphaFoldDB" id="A0A4S8J0K6"/>
<dbReference type="SUPFAM" id="SSF103506">
    <property type="entry name" value="Mitochondrial carrier"/>
    <property type="match status" value="1"/>
</dbReference>
<evidence type="ECO:0000256" key="3">
    <source>
        <dbReference type="ARBA" id="ARBA00006375"/>
    </source>
</evidence>
<dbReference type="SUPFAM" id="SSF47473">
    <property type="entry name" value="EF-hand"/>
    <property type="match status" value="1"/>
</dbReference>
<dbReference type="PANTHER" id="PTHR32227">
    <property type="entry name" value="GLUCAN ENDO-1,3-BETA-GLUCOSIDASE BG1-RELATED-RELATED"/>
    <property type="match status" value="1"/>
</dbReference>
<evidence type="ECO:0000259" key="21">
    <source>
        <dbReference type="PROSITE" id="PS50222"/>
    </source>
</evidence>
<dbReference type="InterPro" id="IPR017853">
    <property type="entry name" value="GH"/>
</dbReference>
<feature type="domain" description="EF-hand" evidence="21">
    <location>
        <begin position="96"/>
        <end position="131"/>
    </location>
</feature>
<evidence type="ECO:0000256" key="10">
    <source>
        <dbReference type="ARBA" id="ARBA00022737"/>
    </source>
</evidence>
<dbReference type="GO" id="GO:0042973">
    <property type="term" value="F:glucan endo-1,3-beta-D-glucosidase activity"/>
    <property type="evidence" value="ECO:0007669"/>
    <property type="project" value="UniProtKB-EC"/>
</dbReference>
<evidence type="ECO:0000256" key="6">
    <source>
        <dbReference type="ARBA" id="ARBA00022448"/>
    </source>
</evidence>
<evidence type="ECO:0000256" key="9">
    <source>
        <dbReference type="ARBA" id="ARBA00022729"/>
    </source>
</evidence>
<protein>
    <recommendedName>
        <fullName evidence="5">glucan endo-1,3-beta-D-glucosidase</fullName>
        <ecNumber evidence="5">3.2.1.39</ecNumber>
    </recommendedName>
</protein>
<evidence type="ECO:0000256" key="4">
    <source>
        <dbReference type="ARBA" id="ARBA00008773"/>
    </source>
</evidence>
<dbReference type="Pfam" id="PF00332">
    <property type="entry name" value="Glyco_hydro_17"/>
    <property type="match status" value="1"/>
</dbReference>
<comment type="catalytic activity">
    <reaction evidence="1">
        <text>Hydrolysis of (1-&gt;3)-beta-D-glucosidic linkages in (1-&gt;3)-beta-D-glucans.</text>
        <dbReference type="EC" id="3.2.1.39"/>
    </reaction>
</comment>
<dbReference type="Gene3D" id="3.20.20.80">
    <property type="entry name" value="Glycosidases"/>
    <property type="match status" value="1"/>
</dbReference>
<evidence type="ECO:0000256" key="2">
    <source>
        <dbReference type="ARBA" id="ARBA00004448"/>
    </source>
</evidence>